<dbReference type="SUPFAM" id="SSF51215">
    <property type="entry name" value="Regulatory protein AraC"/>
    <property type="match status" value="1"/>
</dbReference>
<dbReference type="SMART" id="SM00342">
    <property type="entry name" value="HTH_ARAC"/>
    <property type="match status" value="1"/>
</dbReference>
<reference evidence="5" key="1">
    <citation type="submission" date="2020-09" db="EMBL/GenBank/DDBJ databases">
        <title>A novel bacterium of genus Paenibacillus, isolated from South China Sea.</title>
        <authorList>
            <person name="Huang H."/>
            <person name="Mo K."/>
            <person name="Hu Y."/>
        </authorList>
    </citation>
    <scope>NUCLEOTIDE SEQUENCE</scope>
    <source>
        <strain evidence="5">IB182496</strain>
    </source>
</reference>
<gene>
    <name evidence="5" type="ORF">IDH44_03280</name>
</gene>
<dbReference type="PRINTS" id="PR00032">
    <property type="entry name" value="HTHARAC"/>
</dbReference>
<proteinExistence type="predicted"/>
<dbReference type="InterPro" id="IPR014710">
    <property type="entry name" value="RmlC-like_jellyroll"/>
</dbReference>
<dbReference type="InterPro" id="IPR037923">
    <property type="entry name" value="HTH-like"/>
</dbReference>
<sequence>MLKGHDFFNDPQFPFAIQRYVIARGEHIPAHAHDFVELAFIESGDAVHEMAGNTYTLAPGDVFVIEQQTEHSYTSTSERETVVYNVLFDAEFLKEELLALQKMPSFVAFFYLTPFLRKSAAFVPYSKLTEEQHVLLLGHLETIRHELQARPEGYQLIVKMRWIECLVLLGRYHQANRNPGAAGLTDRQRIESMLHYIGLHFRQPLSLEQLSRICGMSVSSFTAKFKDVAGASFLDYKQRLQIDYAKRRLSASDDKILEIALESGFNDTSFFNKVFRKHTGMSPRDYRRKTMQPPTAGPQ</sequence>
<dbReference type="PANTHER" id="PTHR43280:SF34">
    <property type="entry name" value="ARAC-FAMILY TRANSCRIPTIONAL REGULATOR"/>
    <property type="match status" value="1"/>
</dbReference>
<dbReference type="GO" id="GO:0003700">
    <property type="term" value="F:DNA-binding transcription factor activity"/>
    <property type="evidence" value="ECO:0007669"/>
    <property type="project" value="InterPro"/>
</dbReference>
<evidence type="ECO:0000259" key="4">
    <source>
        <dbReference type="PROSITE" id="PS01124"/>
    </source>
</evidence>
<evidence type="ECO:0000256" key="3">
    <source>
        <dbReference type="ARBA" id="ARBA00023163"/>
    </source>
</evidence>
<keyword evidence="2" id="KW-0238">DNA-binding</keyword>
<dbReference type="InterPro" id="IPR020449">
    <property type="entry name" value="Tscrpt_reg_AraC-type_HTH"/>
</dbReference>
<dbReference type="InterPro" id="IPR003313">
    <property type="entry name" value="AraC-bd"/>
</dbReference>
<keyword evidence="3" id="KW-0804">Transcription</keyword>
<protein>
    <submittedName>
        <fullName evidence="5">Helix-turn-helix transcriptional regulator</fullName>
    </submittedName>
</protein>
<dbReference type="SUPFAM" id="SSF46689">
    <property type="entry name" value="Homeodomain-like"/>
    <property type="match status" value="2"/>
</dbReference>
<keyword evidence="1" id="KW-0805">Transcription regulation</keyword>
<dbReference type="Pfam" id="PF02311">
    <property type="entry name" value="AraC_binding"/>
    <property type="match status" value="1"/>
</dbReference>
<dbReference type="EMBL" id="JACXIZ010000009">
    <property type="protein sequence ID" value="MBD2844199.1"/>
    <property type="molecule type" value="Genomic_DNA"/>
</dbReference>
<name>A0A927GQ64_9BACL</name>
<dbReference type="AlphaFoldDB" id="A0A927GQ64"/>
<dbReference type="Gene3D" id="1.10.10.60">
    <property type="entry name" value="Homeodomain-like"/>
    <property type="match status" value="2"/>
</dbReference>
<dbReference type="Gene3D" id="2.60.120.10">
    <property type="entry name" value="Jelly Rolls"/>
    <property type="match status" value="1"/>
</dbReference>
<evidence type="ECO:0000313" key="6">
    <source>
        <dbReference type="Proteomes" id="UP000621560"/>
    </source>
</evidence>
<dbReference type="PROSITE" id="PS01124">
    <property type="entry name" value="HTH_ARAC_FAMILY_2"/>
    <property type="match status" value="1"/>
</dbReference>
<dbReference type="InterPro" id="IPR009057">
    <property type="entry name" value="Homeodomain-like_sf"/>
</dbReference>
<evidence type="ECO:0000256" key="1">
    <source>
        <dbReference type="ARBA" id="ARBA00023015"/>
    </source>
</evidence>
<evidence type="ECO:0000256" key="2">
    <source>
        <dbReference type="ARBA" id="ARBA00023125"/>
    </source>
</evidence>
<dbReference type="GO" id="GO:0043565">
    <property type="term" value="F:sequence-specific DNA binding"/>
    <property type="evidence" value="ECO:0007669"/>
    <property type="project" value="InterPro"/>
</dbReference>
<dbReference type="Proteomes" id="UP000621560">
    <property type="component" value="Unassembled WGS sequence"/>
</dbReference>
<keyword evidence="6" id="KW-1185">Reference proteome</keyword>
<dbReference type="PROSITE" id="PS00041">
    <property type="entry name" value="HTH_ARAC_FAMILY_1"/>
    <property type="match status" value="1"/>
</dbReference>
<organism evidence="5 6">
    <name type="scientific">Paenibacillus sabuli</name>
    <dbReference type="NCBI Taxonomy" id="2772509"/>
    <lineage>
        <taxon>Bacteria</taxon>
        <taxon>Bacillati</taxon>
        <taxon>Bacillota</taxon>
        <taxon>Bacilli</taxon>
        <taxon>Bacillales</taxon>
        <taxon>Paenibacillaceae</taxon>
        <taxon>Paenibacillus</taxon>
    </lineage>
</organism>
<feature type="domain" description="HTH araC/xylS-type" evidence="4">
    <location>
        <begin position="191"/>
        <end position="289"/>
    </location>
</feature>
<evidence type="ECO:0000313" key="5">
    <source>
        <dbReference type="EMBL" id="MBD2844199.1"/>
    </source>
</evidence>
<dbReference type="RefSeq" id="WP_190914673.1">
    <property type="nucleotide sequence ID" value="NZ_JACXIZ010000009.1"/>
</dbReference>
<comment type="caution">
    <text evidence="5">The sequence shown here is derived from an EMBL/GenBank/DDBJ whole genome shotgun (WGS) entry which is preliminary data.</text>
</comment>
<dbReference type="InterPro" id="IPR018060">
    <property type="entry name" value="HTH_AraC"/>
</dbReference>
<dbReference type="InterPro" id="IPR018062">
    <property type="entry name" value="HTH_AraC-typ_CS"/>
</dbReference>
<dbReference type="Pfam" id="PF12833">
    <property type="entry name" value="HTH_18"/>
    <property type="match status" value="1"/>
</dbReference>
<accession>A0A927GQ64</accession>
<dbReference type="PANTHER" id="PTHR43280">
    <property type="entry name" value="ARAC-FAMILY TRANSCRIPTIONAL REGULATOR"/>
    <property type="match status" value="1"/>
</dbReference>